<keyword evidence="6 12" id="KW-1133">Transmembrane helix</keyword>
<dbReference type="GO" id="GO:0015250">
    <property type="term" value="F:water channel activity"/>
    <property type="evidence" value="ECO:0007669"/>
    <property type="project" value="TreeGrafter"/>
</dbReference>
<feature type="transmembrane region" description="Helical" evidence="12">
    <location>
        <begin position="82"/>
        <end position="102"/>
    </location>
</feature>
<proteinExistence type="inferred from homology"/>
<dbReference type="OrthoDB" id="3222at2759"/>
<dbReference type="GO" id="GO:0015254">
    <property type="term" value="F:glycerol channel activity"/>
    <property type="evidence" value="ECO:0007669"/>
    <property type="project" value="TreeGrafter"/>
</dbReference>
<dbReference type="InterPro" id="IPR022357">
    <property type="entry name" value="MIP_CS"/>
</dbReference>
<reference evidence="13 14" key="1">
    <citation type="submission" date="2019-07" db="EMBL/GenBank/DDBJ databases">
        <title>Finished genome of Venturia effusa.</title>
        <authorList>
            <person name="Young C.A."/>
            <person name="Cox M.P."/>
            <person name="Ganley A.R.D."/>
            <person name="David W.J."/>
        </authorList>
    </citation>
    <scope>NUCLEOTIDE SEQUENCE [LARGE SCALE GENOMIC DNA]</scope>
    <source>
        <strain evidence="14">albino</strain>
    </source>
</reference>
<dbReference type="Proteomes" id="UP000316270">
    <property type="component" value="Chromosome 13"/>
</dbReference>
<evidence type="ECO:0000256" key="10">
    <source>
        <dbReference type="RuleBase" id="RU000477"/>
    </source>
</evidence>
<dbReference type="EMBL" id="CP042197">
    <property type="protein sequence ID" value="QDS75530.1"/>
    <property type="molecule type" value="Genomic_DNA"/>
</dbReference>
<comment type="catalytic activity">
    <reaction evidence="8">
        <text>H2O(in) = H2O(out)</text>
        <dbReference type="Rhea" id="RHEA:29667"/>
        <dbReference type="ChEBI" id="CHEBI:15377"/>
    </reaction>
</comment>
<name>A0A517LIQ8_9PEZI</name>
<dbReference type="PANTHER" id="PTHR43829">
    <property type="entry name" value="AQUAPORIN OR AQUAGLYCEROPORIN RELATED"/>
    <property type="match status" value="1"/>
</dbReference>
<dbReference type="STRING" id="50376.A0A517LIQ8"/>
<comment type="catalytic activity">
    <reaction evidence="9">
        <text>glycerol(in) = glycerol(out)</text>
        <dbReference type="Rhea" id="RHEA:29675"/>
        <dbReference type="ChEBI" id="CHEBI:17754"/>
    </reaction>
</comment>
<dbReference type="InterPro" id="IPR000425">
    <property type="entry name" value="MIP"/>
</dbReference>
<keyword evidence="5" id="KW-0677">Repeat</keyword>
<dbReference type="InterPro" id="IPR023271">
    <property type="entry name" value="Aquaporin-like"/>
</dbReference>
<keyword evidence="14" id="KW-1185">Reference proteome</keyword>
<feature type="transmembrane region" description="Helical" evidence="12">
    <location>
        <begin position="225"/>
        <end position="249"/>
    </location>
</feature>
<feature type="transmembrane region" description="Helical" evidence="12">
    <location>
        <begin position="195"/>
        <end position="213"/>
    </location>
</feature>
<evidence type="ECO:0000256" key="7">
    <source>
        <dbReference type="ARBA" id="ARBA00023136"/>
    </source>
</evidence>
<evidence type="ECO:0008006" key="15">
    <source>
        <dbReference type="Google" id="ProtNLM"/>
    </source>
</evidence>
<evidence type="ECO:0000256" key="4">
    <source>
        <dbReference type="ARBA" id="ARBA00022692"/>
    </source>
</evidence>
<dbReference type="CDD" id="cd00333">
    <property type="entry name" value="MIP"/>
    <property type="match status" value="1"/>
</dbReference>
<feature type="region of interest" description="Disordered" evidence="11">
    <location>
        <begin position="1"/>
        <end position="21"/>
    </location>
</feature>
<dbReference type="NCBIfam" id="TIGR00861">
    <property type="entry name" value="MIP"/>
    <property type="match status" value="1"/>
</dbReference>
<keyword evidence="4 10" id="KW-0812">Transmembrane</keyword>
<dbReference type="GO" id="GO:0005886">
    <property type="term" value="C:plasma membrane"/>
    <property type="evidence" value="ECO:0007669"/>
    <property type="project" value="TreeGrafter"/>
</dbReference>
<evidence type="ECO:0000256" key="9">
    <source>
        <dbReference type="ARBA" id="ARBA00049405"/>
    </source>
</evidence>
<evidence type="ECO:0000256" key="5">
    <source>
        <dbReference type="ARBA" id="ARBA00022737"/>
    </source>
</evidence>
<dbReference type="InterPro" id="IPR050363">
    <property type="entry name" value="MIP/Aquaporin"/>
</dbReference>
<evidence type="ECO:0000256" key="8">
    <source>
        <dbReference type="ARBA" id="ARBA00034651"/>
    </source>
</evidence>
<accession>A0A517LIQ8</accession>
<evidence type="ECO:0000256" key="2">
    <source>
        <dbReference type="ARBA" id="ARBA00006175"/>
    </source>
</evidence>
<feature type="transmembrane region" description="Helical" evidence="12">
    <location>
        <begin position="53"/>
        <end position="76"/>
    </location>
</feature>
<dbReference type="FunFam" id="1.20.1080.10:FF:000027">
    <property type="entry name" value="MIP aquaporin"/>
    <property type="match status" value="1"/>
</dbReference>
<dbReference type="SUPFAM" id="SSF81338">
    <property type="entry name" value="Aquaporin-like"/>
    <property type="match status" value="1"/>
</dbReference>
<comment type="subcellular location">
    <subcellularLocation>
        <location evidence="1">Membrane</location>
        <topology evidence="1">Multi-pass membrane protein</topology>
    </subcellularLocation>
</comment>
<comment type="similarity">
    <text evidence="2 10">Belongs to the MIP/aquaporin (TC 1.A.8) family.</text>
</comment>
<organism evidence="13 14">
    <name type="scientific">Venturia effusa</name>
    <dbReference type="NCBI Taxonomy" id="50376"/>
    <lineage>
        <taxon>Eukaryota</taxon>
        <taxon>Fungi</taxon>
        <taxon>Dikarya</taxon>
        <taxon>Ascomycota</taxon>
        <taxon>Pezizomycotina</taxon>
        <taxon>Dothideomycetes</taxon>
        <taxon>Pleosporomycetidae</taxon>
        <taxon>Venturiales</taxon>
        <taxon>Venturiaceae</taxon>
        <taxon>Venturia</taxon>
    </lineage>
</organism>
<feature type="transmembrane region" description="Helical" evidence="12">
    <location>
        <begin position="130"/>
        <end position="150"/>
    </location>
</feature>
<evidence type="ECO:0000256" key="6">
    <source>
        <dbReference type="ARBA" id="ARBA00022989"/>
    </source>
</evidence>
<dbReference type="AlphaFoldDB" id="A0A517LIQ8"/>
<feature type="compositionally biased region" description="Low complexity" evidence="11">
    <location>
        <begin position="8"/>
        <end position="20"/>
    </location>
</feature>
<evidence type="ECO:0000256" key="1">
    <source>
        <dbReference type="ARBA" id="ARBA00004141"/>
    </source>
</evidence>
<evidence type="ECO:0000313" key="13">
    <source>
        <dbReference type="EMBL" id="QDS75530.1"/>
    </source>
</evidence>
<evidence type="ECO:0000256" key="3">
    <source>
        <dbReference type="ARBA" id="ARBA00022448"/>
    </source>
</evidence>
<evidence type="ECO:0000256" key="12">
    <source>
        <dbReference type="SAM" id="Phobius"/>
    </source>
</evidence>
<gene>
    <name evidence="13" type="ORF">FKW77_005296</name>
</gene>
<evidence type="ECO:0000256" key="11">
    <source>
        <dbReference type="SAM" id="MobiDB-lite"/>
    </source>
</evidence>
<keyword evidence="7 12" id="KW-0472">Membrane</keyword>
<dbReference type="Gene3D" id="1.20.1080.10">
    <property type="entry name" value="Glycerol uptake facilitator protein"/>
    <property type="match status" value="1"/>
</dbReference>
<keyword evidence="3 10" id="KW-0813">Transport</keyword>
<feature type="transmembrane region" description="Helical" evidence="12">
    <location>
        <begin position="276"/>
        <end position="296"/>
    </location>
</feature>
<sequence>MKQHEDSIAISAHSATSTTSPLKEALHPIDTVIYHDEKSPQLWSRIRHRNQNAFSEFFGTFVFLLFSFGCTAQYVLGEGKKGDYTTLCLGWGVGIMLGAYTASRSGGHLNPAVTLSMCIYRRFPWSQFPIYMLSQTLGAFVAAGVVYGNYKSAIDSYEGYNVRTVPYAPSYINNTTPTAGIFATYPAAFMTTTGAFFSEFLASAVLMFCIFAFGESKRGGGARNLTPLVLCFVFIGITACFGWETGFAINPARDFGPRLMTCALGYGRGVWTARNYYFWIPIVAPVLGCVFGGWLFDVFLNDEETPINSPYMGFGQLFGRVTAPRTEALGSVV</sequence>
<dbReference type="PROSITE" id="PS00221">
    <property type="entry name" value="MIP"/>
    <property type="match status" value="1"/>
</dbReference>
<protein>
    <recommendedName>
        <fullName evidence="15">Aquaporin</fullName>
    </recommendedName>
</protein>
<dbReference type="PANTHER" id="PTHR43829:SF9">
    <property type="entry name" value="AQUAPORIN-9"/>
    <property type="match status" value="1"/>
</dbReference>
<dbReference type="Pfam" id="PF00230">
    <property type="entry name" value="MIP"/>
    <property type="match status" value="1"/>
</dbReference>
<evidence type="ECO:0000313" key="14">
    <source>
        <dbReference type="Proteomes" id="UP000316270"/>
    </source>
</evidence>
<dbReference type="PRINTS" id="PR00783">
    <property type="entry name" value="MINTRINSICP"/>
</dbReference>